<evidence type="ECO:0000313" key="11">
    <source>
        <dbReference type="EMBL" id="DBA27025.1"/>
    </source>
</evidence>
<comment type="subcellular location">
    <subcellularLocation>
        <location evidence="1">Cytoplasm</location>
        <location evidence="1">Cytoskeleton</location>
        <location evidence="1">Cilium basal body</location>
    </subcellularLocation>
    <subcellularLocation>
        <location evidence="2">Cytoplasm</location>
        <location evidence="2">Cytoskeleton</location>
        <location evidence="2">Microtubule organizing center</location>
        <location evidence="2">Centrosome</location>
    </subcellularLocation>
</comment>
<keyword evidence="6" id="KW-0206">Cytoskeleton</keyword>
<keyword evidence="7" id="KW-0966">Cell projection</keyword>
<feature type="compositionally biased region" description="Polar residues" evidence="10">
    <location>
        <begin position="314"/>
        <end position="323"/>
    </location>
</feature>
<feature type="region of interest" description="Disordered" evidence="10">
    <location>
        <begin position="307"/>
        <end position="332"/>
    </location>
</feature>
<keyword evidence="12" id="KW-1185">Reference proteome</keyword>
<sequence length="732" mass="82006">MMRSTGRVREDAGLEERIGKLQRSLRDCEIKRLELEKKLFQYNSSNAHISHLKYLKLKNALKDVCEKERKAHLRNQAFLQEFDATENRLHALISNSQSSRDTKMLQGWRQAEINTGSDMSRRIYHPATIFMGRQMSANSSIEHCLTQRKSPQPTKSFSISDPHSVRQAAINSNLTDSCVVPANSDTRCLNKPDKIDVETSSAQIRQEMLVTSMAFSEDAATHRTEIHKTPNGGVHLAENKQSVQLGTQTRERLSPEDGMKDMQKDSPSNKVEDSLVYERLVHNEERFTHTSPSGFSPDVGDHINKHTSDKHSTVENLSGSHQLSKQEDEDFFNSSSDLTVSITDSEEMSADDLLEAIDGKDEIAADAPKSKDDVEWVTSKKLPDQHLENAKEQHSQESSSVSLSQNSLSDNGFIHLLQSIEDMILEIGSKDMQLYQTTTLSPNKKDDLVNLCNHMKPLKKEDLEACCALVVQHLQTEGSGKLFLEKTDHTHKKDEKNERTISPLLRNHLLGHVSFLKERGILKGGVPAGFASALILNDEMKTQQDHLQTARKENILSSISESDSQSCSLPKKDQVKPTQFKNQQDDSSSCEDDSRRGKFLEKKRVAANSNCLPESTTKSDHEEKEDDEDLSDISSIEIPGLMPANIHFTTKPASKKNSEATVSSSESSPEHRRENLTTVPEPMTSTAFNKGAPKIKSKAFWGESEDSSSDIEAMLRPQTLNADADDFDDCFD</sequence>
<reference evidence="11" key="1">
    <citation type="thesis" date="2020" institute="ProQuest LLC" country="789 East Eisenhower Parkway, Ann Arbor, MI, USA">
        <title>Comparative Genomics and Chromosome Evolution.</title>
        <authorList>
            <person name="Mudd A.B."/>
        </authorList>
    </citation>
    <scope>NUCLEOTIDE SEQUENCE</scope>
    <source>
        <strain evidence="11">1538</strain>
        <tissue evidence="11">Blood</tissue>
    </source>
</reference>
<evidence type="ECO:0000256" key="10">
    <source>
        <dbReference type="SAM" id="MobiDB-lite"/>
    </source>
</evidence>
<comment type="similarity">
    <text evidence="3">Belongs to the kizuna family.</text>
</comment>
<feature type="region of interest" description="Disordered" evidence="10">
    <location>
        <begin position="245"/>
        <end position="271"/>
    </location>
</feature>
<name>A0AAV3AH02_PYXAD</name>
<evidence type="ECO:0000256" key="9">
    <source>
        <dbReference type="ARBA" id="ARBA00031153"/>
    </source>
</evidence>
<protein>
    <recommendedName>
        <fullName evidence="4">Centrosomal protein kizuna</fullName>
    </recommendedName>
    <alternativeName>
        <fullName evidence="9">Polo-like kinase 1 substrate 1</fullName>
    </alternativeName>
</protein>
<evidence type="ECO:0000256" key="8">
    <source>
        <dbReference type="ARBA" id="ARBA00024919"/>
    </source>
</evidence>
<feature type="compositionally biased region" description="Acidic residues" evidence="10">
    <location>
        <begin position="723"/>
        <end position="732"/>
    </location>
</feature>
<comment type="caution">
    <text evidence="11">The sequence shown here is derived from an EMBL/GenBank/DDBJ whole genome shotgun (WGS) entry which is preliminary data.</text>
</comment>
<comment type="function">
    <text evidence="8">Centrosomal protein required for establishing a robust mitotic centrosome architecture that can endure the forces that converge on the centrosomes during spindle formation. Required for stabilizing the expanded pericentriolar material around the centriole.</text>
</comment>
<evidence type="ECO:0000256" key="4">
    <source>
        <dbReference type="ARBA" id="ARBA00013872"/>
    </source>
</evidence>
<accession>A0AAV3AH02</accession>
<evidence type="ECO:0000313" key="12">
    <source>
        <dbReference type="Proteomes" id="UP001181693"/>
    </source>
</evidence>
<gene>
    <name evidence="11" type="ORF">GDO54_011207</name>
</gene>
<dbReference type="EMBL" id="DYDO01000004">
    <property type="protein sequence ID" value="DBA27025.1"/>
    <property type="molecule type" value="Genomic_DNA"/>
</dbReference>
<dbReference type="PANTHER" id="PTHR16299:SF2">
    <property type="entry name" value="CENTROSOMAL PROTEIN KIZUNA"/>
    <property type="match status" value="1"/>
</dbReference>
<evidence type="ECO:0000256" key="2">
    <source>
        <dbReference type="ARBA" id="ARBA00004300"/>
    </source>
</evidence>
<evidence type="ECO:0000256" key="3">
    <source>
        <dbReference type="ARBA" id="ARBA00010767"/>
    </source>
</evidence>
<dbReference type="GO" id="GO:0007051">
    <property type="term" value="P:spindle organization"/>
    <property type="evidence" value="ECO:0007669"/>
    <property type="project" value="InterPro"/>
</dbReference>
<feature type="compositionally biased region" description="Low complexity" evidence="10">
    <location>
        <begin position="558"/>
        <end position="568"/>
    </location>
</feature>
<keyword evidence="5" id="KW-0963">Cytoplasm</keyword>
<feature type="compositionally biased region" description="Polar residues" evidence="10">
    <location>
        <begin position="607"/>
        <end position="616"/>
    </location>
</feature>
<feature type="compositionally biased region" description="Basic and acidic residues" evidence="10">
    <location>
        <begin position="249"/>
        <end position="264"/>
    </location>
</feature>
<evidence type="ECO:0000256" key="7">
    <source>
        <dbReference type="ARBA" id="ARBA00023273"/>
    </source>
</evidence>
<evidence type="ECO:0000256" key="6">
    <source>
        <dbReference type="ARBA" id="ARBA00023212"/>
    </source>
</evidence>
<dbReference type="PANTHER" id="PTHR16299">
    <property type="entry name" value="CENTROSOMAL PROTEIN KIZUNA"/>
    <property type="match status" value="1"/>
</dbReference>
<organism evidence="11 12">
    <name type="scientific">Pyxicephalus adspersus</name>
    <name type="common">African bullfrog</name>
    <dbReference type="NCBI Taxonomy" id="30357"/>
    <lineage>
        <taxon>Eukaryota</taxon>
        <taxon>Metazoa</taxon>
        <taxon>Chordata</taxon>
        <taxon>Craniata</taxon>
        <taxon>Vertebrata</taxon>
        <taxon>Euteleostomi</taxon>
        <taxon>Amphibia</taxon>
        <taxon>Batrachia</taxon>
        <taxon>Anura</taxon>
        <taxon>Neobatrachia</taxon>
        <taxon>Ranoidea</taxon>
        <taxon>Pyxicephalidae</taxon>
        <taxon>Pyxicephalinae</taxon>
        <taxon>Pyxicephalus</taxon>
    </lineage>
</organism>
<dbReference type="AlphaFoldDB" id="A0AAV3AH02"/>
<evidence type="ECO:0000256" key="1">
    <source>
        <dbReference type="ARBA" id="ARBA00004120"/>
    </source>
</evidence>
<feature type="region of interest" description="Disordered" evidence="10">
    <location>
        <begin position="558"/>
        <end position="631"/>
    </location>
</feature>
<proteinExistence type="inferred from homology"/>
<dbReference type="GO" id="GO:0005813">
    <property type="term" value="C:centrosome"/>
    <property type="evidence" value="ECO:0007669"/>
    <property type="project" value="UniProtKB-SubCell"/>
</dbReference>
<dbReference type="Proteomes" id="UP001181693">
    <property type="component" value="Unassembled WGS sequence"/>
</dbReference>
<dbReference type="InterPro" id="IPR026742">
    <property type="entry name" value="Centrosomal_kizuma"/>
</dbReference>
<evidence type="ECO:0000256" key="5">
    <source>
        <dbReference type="ARBA" id="ARBA00022490"/>
    </source>
</evidence>
<feature type="region of interest" description="Disordered" evidence="10">
    <location>
        <begin position="648"/>
        <end position="732"/>
    </location>
</feature>
<feature type="compositionally biased region" description="Basic and acidic residues" evidence="10">
    <location>
        <begin position="592"/>
        <end position="604"/>
    </location>
</feature>